<gene>
    <name evidence="1" type="ORF">UFOPK2942_00982</name>
    <name evidence="2" type="ORF">UFOPK3232_00909</name>
    <name evidence="3" type="ORF">UFOPK4242_00617</name>
    <name evidence="4" type="ORF">UFOPK4382_00808</name>
</gene>
<dbReference type="AlphaFoldDB" id="A0A6J7VF96"/>
<dbReference type="EMBL" id="CAFBQC010000023">
    <property type="protein sequence ID" value="CAB5041872.1"/>
    <property type="molecule type" value="Genomic_DNA"/>
</dbReference>
<proteinExistence type="predicted"/>
<evidence type="ECO:0000313" key="1">
    <source>
        <dbReference type="EMBL" id="CAB4784533.1"/>
    </source>
</evidence>
<protein>
    <submittedName>
        <fullName evidence="4">Unannotated protein</fullName>
    </submittedName>
</protein>
<accession>A0A6J7VF96</accession>
<dbReference type="EMBL" id="CAFARE010000033">
    <property type="protein sequence ID" value="CAB4838773.1"/>
    <property type="molecule type" value="Genomic_DNA"/>
</dbReference>
<evidence type="ECO:0000313" key="3">
    <source>
        <dbReference type="EMBL" id="CAB5041872.1"/>
    </source>
</evidence>
<reference evidence="4" key="1">
    <citation type="submission" date="2020-05" db="EMBL/GenBank/DDBJ databases">
        <authorList>
            <person name="Chiriac C."/>
            <person name="Salcher M."/>
            <person name="Ghai R."/>
            <person name="Kavagutti S V."/>
        </authorList>
    </citation>
    <scope>NUCLEOTIDE SEQUENCE</scope>
</reference>
<organism evidence="4">
    <name type="scientific">freshwater metagenome</name>
    <dbReference type="NCBI Taxonomy" id="449393"/>
    <lineage>
        <taxon>unclassified sequences</taxon>
        <taxon>metagenomes</taxon>
        <taxon>ecological metagenomes</taxon>
    </lineage>
</organism>
<sequence>MPFVDEYVEMHQQFEFSYFLIGLLEISLRNKIPITLSEKCGSSQPYWYSQLPLNERGQISLMRALQINRKCPENYLPLSFWRFLLSNKNYGSLWLPSLHRIFPEIPSPKRMNIFKTIDKNMDTALRLRNSVAHFNCDALSTMPYSQMRVKWLLTNLGVDKQLFYQRDLR</sequence>
<dbReference type="EMBL" id="CAFBRA010000047">
    <property type="protein sequence ID" value="CAB5075398.1"/>
    <property type="molecule type" value="Genomic_DNA"/>
</dbReference>
<dbReference type="EMBL" id="CAFAAA010000035">
    <property type="protein sequence ID" value="CAB4784533.1"/>
    <property type="molecule type" value="Genomic_DNA"/>
</dbReference>
<evidence type="ECO:0000313" key="2">
    <source>
        <dbReference type="EMBL" id="CAB4838773.1"/>
    </source>
</evidence>
<evidence type="ECO:0000313" key="4">
    <source>
        <dbReference type="EMBL" id="CAB5075398.1"/>
    </source>
</evidence>
<name>A0A6J7VF96_9ZZZZ</name>